<evidence type="ECO:0008006" key="3">
    <source>
        <dbReference type="Google" id="ProtNLM"/>
    </source>
</evidence>
<evidence type="ECO:0000313" key="2">
    <source>
        <dbReference type="Proteomes" id="UP000325607"/>
    </source>
</evidence>
<protein>
    <recommendedName>
        <fullName evidence="3">Peptidase M41</fullName>
    </recommendedName>
</protein>
<dbReference type="InterPro" id="IPR037219">
    <property type="entry name" value="Peptidase_M41-like"/>
</dbReference>
<dbReference type="GO" id="GO:0004222">
    <property type="term" value="F:metalloendopeptidase activity"/>
    <property type="evidence" value="ECO:0007669"/>
    <property type="project" value="InterPro"/>
</dbReference>
<organism evidence="1 2">
    <name type="scientific">Pseudomonas fluorescens</name>
    <dbReference type="NCBI Taxonomy" id="294"/>
    <lineage>
        <taxon>Bacteria</taxon>
        <taxon>Pseudomonadati</taxon>
        <taxon>Pseudomonadota</taxon>
        <taxon>Gammaproteobacteria</taxon>
        <taxon>Pseudomonadales</taxon>
        <taxon>Pseudomonadaceae</taxon>
        <taxon>Pseudomonas</taxon>
    </lineage>
</organism>
<dbReference type="SUPFAM" id="SSF140990">
    <property type="entry name" value="FtsH protease domain-like"/>
    <property type="match status" value="1"/>
</dbReference>
<gene>
    <name evidence="1" type="ORF">PS645_00864</name>
</gene>
<dbReference type="EMBL" id="CABVGX010000004">
    <property type="protein sequence ID" value="VVM53189.1"/>
    <property type="molecule type" value="Genomic_DNA"/>
</dbReference>
<dbReference type="RefSeq" id="WP_150579333.1">
    <property type="nucleotide sequence ID" value="NZ_CABVGX010000004.1"/>
</dbReference>
<dbReference type="AlphaFoldDB" id="A0A5E6QCU4"/>
<dbReference type="OrthoDB" id="448792at2"/>
<sequence length="219" mass="24249">MTNKMPSAVRDRAVQIANHEMAHYVAARALGFETGGVSLTVTMDLRHRGGAAITLARPIMSIENMKAYLEARVMVLFAGVMGQTLSARSAVGKRVDKAQALAFLRGEFGAEKDYAKIRELLHLLRNIEHPDTDAASSRLLTAELKAIHDSLWLRTQNIVDRLAETILESACRLVEGMTLVEQWGRAGDTYEGELTREVLERLELVQRIPLLAPMNATNV</sequence>
<proteinExistence type="predicted"/>
<name>A0A5E6QCU4_PSEFL</name>
<dbReference type="Proteomes" id="UP000325607">
    <property type="component" value="Unassembled WGS sequence"/>
</dbReference>
<reference evidence="1 2" key="1">
    <citation type="submission" date="2019-09" db="EMBL/GenBank/DDBJ databases">
        <authorList>
            <person name="Chandra G."/>
            <person name="Truman W A."/>
        </authorList>
    </citation>
    <scope>NUCLEOTIDE SEQUENCE [LARGE SCALE GENOMIC DNA]</scope>
    <source>
        <strain evidence="1">PS645</strain>
    </source>
</reference>
<accession>A0A5E6QCU4</accession>
<dbReference type="GO" id="GO:0004176">
    <property type="term" value="F:ATP-dependent peptidase activity"/>
    <property type="evidence" value="ECO:0007669"/>
    <property type="project" value="InterPro"/>
</dbReference>
<dbReference type="GO" id="GO:0005524">
    <property type="term" value="F:ATP binding"/>
    <property type="evidence" value="ECO:0007669"/>
    <property type="project" value="InterPro"/>
</dbReference>
<dbReference type="GO" id="GO:0006508">
    <property type="term" value="P:proteolysis"/>
    <property type="evidence" value="ECO:0007669"/>
    <property type="project" value="InterPro"/>
</dbReference>
<evidence type="ECO:0000313" key="1">
    <source>
        <dbReference type="EMBL" id="VVM53189.1"/>
    </source>
</evidence>